<dbReference type="AlphaFoldDB" id="A0A1J8QDW4"/>
<proteinExistence type="predicted"/>
<gene>
    <name evidence="2" type="ORF">AZE42_12181</name>
</gene>
<feature type="region of interest" description="Disordered" evidence="1">
    <location>
        <begin position="1"/>
        <end position="37"/>
    </location>
</feature>
<name>A0A1J8QDW4_9AGAM</name>
<organism evidence="2 3">
    <name type="scientific">Rhizopogon vesiculosus</name>
    <dbReference type="NCBI Taxonomy" id="180088"/>
    <lineage>
        <taxon>Eukaryota</taxon>
        <taxon>Fungi</taxon>
        <taxon>Dikarya</taxon>
        <taxon>Basidiomycota</taxon>
        <taxon>Agaricomycotina</taxon>
        <taxon>Agaricomycetes</taxon>
        <taxon>Agaricomycetidae</taxon>
        <taxon>Boletales</taxon>
        <taxon>Suillineae</taxon>
        <taxon>Rhizopogonaceae</taxon>
        <taxon>Rhizopogon</taxon>
    </lineage>
</organism>
<dbReference type="EMBL" id="LVVM01000825">
    <property type="protein sequence ID" value="OJA19862.1"/>
    <property type="molecule type" value="Genomic_DNA"/>
</dbReference>
<sequence>MSRMAPQQDHDNAIIPFSDSLKGSINGADGRKTSFRA</sequence>
<accession>A0A1J8QDW4</accession>
<protein>
    <submittedName>
        <fullName evidence="2">Uncharacterized protein</fullName>
    </submittedName>
</protein>
<keyword evidence="3" id="KW-1185">Reference proteome</keyword>
<evidence type="ECO:0000313" key="2">
    <source>
        <dbReference type="EMBL" id="OJA19862.1"/>
    </source>
</evidence>
<dbReference type="Proteomes" id="UP000183567">
    <property type="component" value="Unassembled WGS sequence"/>
</dbReference>
<evidence type="ECO:0000313" key="3">
    <source>
        <dbReference type="Proteomes" id="UP000183567"/>
    </source>
</evidence>
<evidence type="ECO:0000256" key="1">
    <source>
        <dbReference type="SAM" id="MobiDB-lite"/>
    </source>
</evidence>
<reference evidence="2 3" key="1">
    <citation type="submission" date="2016-03" db="EMBL/GenBank/DDBJ databases">
        <title>Comparative genomics of the ectomycorrhizal sister species Rhizopogon vinicolor and Rhizopogon vesiculosus (Basidiomycota: Boletales) reveals a divergence of the mating type B locus.</title>
        <authorList>
            <person name="Mujic A.B."/>
            <person name="Kuo A."/>
            <person name="Tritt A."/>
            <person name="Lipzen A."/>
            <person name="Chen C."/>
            <person name="Johnson J."/>
            <person name="Sharma A."/>
            <person name="Barry K."/>
            <person name="Grigoriev I.V."/>
            <person name="Spatafora J.W."/>
        </authorList>
    </citation>
    <scope>NUCLEOTIDE SEQUENCE [LARGE SCALE GENOMIC DNA]</scope>
    <source>
        <strain evidence="2 3">AM-OR11-056</strain>
    </source>
</reference>
<comment type="caution">
    <text evidence="2">The sequence shown here is derived from an EMBL/GenBank/DDBJ whole genome shotgun (WGS) entry which is preliminary data.</text>
</comment>